<reference evidence="2" key="1">
    <citation type="submission" date="2015-08" db="EMBL/GenBank/DDBJ databases">
        <authorList>
            <person name="Babu N.S."/>
            <person name="Beckwith C.J."/>
            <person name="Beseler K.G."/>
            <person name="Brison A."/>
            <person name="Carone J.V."/>
            <person name="Caskin T.P."/>
            <person name="Diamond M."/>
            <person name="Durham M.E."/>
            <person name="Foxe J.M."/>
            <person name="Go M."/>
            <person name="Henderson B.A."/>
            <person name="Jones I.B."/>
            <person name="McGettigan J.A."/>
            <person name="Micheletti S.J."/>
            <person name="Nasrallah M.E."/>
            <person name="Ortiz D."/>
            <person name="Piller C.R."/>
            <person name="Privatt S.R."/>
            <person name="Schneider S.L."/>
            <person name="Sharp S."/>
            <person name="Smith T.C."/>
            <person name="Stanton J.D."/>
            <person name="Ullery H.E."/>
            <person name="Wilson R.J."/>
            <person name="Serrano M.G."/>
            <person name="Buck G."/>
            <person name="Lee V."/>
            <person name="Wang Y."/>
            <person name="Carvalho R."/>
            <person name="Voegtly L."/>
            <person name="Shi R."/>
            <person name="Duckworth R."/>
            <person name="Johnson A."/>
            <person name="Loviza R."/>
            <person name="Walstead R."/>
            <person name="Shah Z."/>
            <person name="Kiflezghi M."/>
            <person name="Wade K."/>
            <person name="Ball S.L."/>
            <person name="Bradley K.W."/>
            <person name="Asai D.J."/>
            <person name="Bowman C.A."/>
            <person name="Russell D.A."/>
            <person name="Pope W.H."/>
            <person name="Jacobs-Sera D."/>
            <person name="Hendrix R.W."/>
            <person name="Hatfull G.F."/>
        </authorList>
    </citation>
    <scope>NUCLEOTIDE SEQUENCE</scope>
</reference>
<sequence>MSTHDGPSRSFLVRPVVLGSIAAVVLTLVTACDSDGVVPPLEPSSSASSAVTSSATESRSTATPDATATTTAATTSCRRAPVYKGRKTRFGANLSTHGVSLADAVRTSDRQFGRMGAVRVFDPTVPPSNTWKRRAGALRKRSIVTSFRMPPQQVIAGVYDAQMRRFFNRAPENAKVFWSYYHEPEPQIDAGVFTYRQYRLAWRHLVNLARGACNPKLFPTLILTGWTAERASGRSWRDYYPGRRYISVMGWDPYNSASRAPSSYVRPVDLFRSVSRASRAAGKPMGIAETGSRIVAGDNGAGRAKWLRRLGTYFSNRDAAFVTYFNSIGTSGADYRLRDRPSINAWDDVVG</sequence>
<organism evidence="2">
    <name type="scientific">metagenome</name>
    <dbReference type="NCBI Taxonomy" id="256318"/>
    <lineage>
        <taxon>unclassified sequences</taxon>
        <taxon>metagenomes</taxon>
    </lineage>
</organism>
<evidence type="ECO:0000256" key="1">
    <source>
        <dbReference type="SAM" id="MobiDB-lite"/>
    </source>
</evidence>
<dbReference type="InterPro" id="IPR017853">
    <property type="entry name" value="GH"/>
</dbReference>
<protein>
    <recommendedName>
        <fullName evidence="3">GH26 domain-containing protein</fullName>
    </recommendedName>
</protein>
<dbReference type="SUPFAM" id="SSF51445">
    <property type="entry name" value="(Trans)glycosidases"/>
    <property type="match status" value="1"/>
</dbReference>
<name>A0A2P2BZD1_9ZZZZ</name>
<accession>A0A2P2BZD1</accession>
<dbReference type="AlphaFoldDB" id="A0A2P2BZD1"/>
<dbReference type="EMBL" id="CZKA01000016">
    <property type="protein sequence ID" value="CUR55123.1"/>
    <property type="molecule type" value="Genomic_DNA"/>
</dbReference>
<feature type="compositionally biased region" description="Low complexity" evidence="1">
    <location>
        <begin position="44"/>
        <end position="74"/>
    </location>
</feature>
<dbReference type="Gene3D" id="3.20.20.80">
    <property type="entry name" value="Glycosidases"/>
    <property type="match status" value="1"/>
</dbReference>
<proteinExistence type="predicted"/>
<feature type="region of interest" description="Disordered" evidence="1">
    <location>
        <begin position="40"/>
        <end position="74"/>
    </location>
</feature>
<evidence type="ECO:0008006" key="3">
    <source>
        <dbReference type="Google" id="ProtNLM"/>
    </source>
</evidence>
<evidence type="ECO:0000313" key="2">
    <source>
        <dbReference type="EMBL" id="CUR55123.1"/>
    </source>
</evidence>
<gene>
    <name evidence="2" type="ORF">NOCA2230043</name>
</gene>